<evidence type="ECO:0000313" key="2">
    <source>
        <dbReference type="Proteomes" id="UP001055072"/>
    </source>
</evidence>
<reference evidence="1" key="1">
    <citation type="journal article" date="2021" name="Environ. Microbiol.">
        <title>Gene family expansions and transcriptome signatures uncover fungal adaptations to wood decay.</title>
        <authorList>
            <person name="Hage H."/>
            <person name="Miyauchi S."/>
            <person name="Viragh M."/>
            <person name="Drula E."/>
            <person name="Min B."/>
            <person name="Chaduli D."/>
            <person name="Navarro D."/>
            <person name="Favel A."/>
            <person name="Norest M."/>
            <person name="Lesage-Meessen L."/>
            <person name="Balint B."/>
            <person name="Merenyi Z."/>
            <person name="de Eugenio L."/>
            <person name="Morin E."/>
            <person name="Martinez A.T."/>
            <person name="Baldrian P."/>
            <person name="Stursova M."/>
            <person name="Martinez M.J."/>
            <person name="Novotny C."/>
            <person name="Magnuson J.K."/>
            <person name="Spatafora J.W."/>
            <person name="Maurice S."/>
            <person name="Pangilinan J."/>
            <person name="Andreopoulos W."/>
            <person name="LaButti K."/>
            <person name="Hundley H."/>
            <person name="Na H."/>
            <person name="Kuo A."/>
            <person name="Barry K."/>
            <person name="Lipzen A."/>
            <person name="Henrissat B."/>
            <person name="Riley R."/>
            <person name="Ahrendt S."/>
            <person name="Nagy L.G."/>
            <person name="Grigoriev I.V."/>
            <person name="Martin F."/>
            <person name="Rosso M.N."/>
        </authorList>
    </citation>
    <scope>NUCLEOTIDE SEQUENCE</scope>
    <source>
        <strain evidence="1">CBS 384.51</strain>
    </source>
</reference>
<organism evidence="1 2">
    <name type="scientific">Irpex rosettiformis</name>
    <dbReference type="NCBI Taxonomy" id="378272"/>
    <lineage>
        <taxon>Eukaryota</taxon>
        <taxon>Fungi</taxon>
        <taxon>Dikarya</taxon>
        <taxon>Basidiomycota</taxon>
        <taxon>Agaricomycotina</taxon>
        <taxon>Agaricomycetes</taxon>
        <taxon>Polyporales</taxon>
        <taxon>Irpicaceae</taxon>
        <taxon>Irpex</taxon>
    </lineage>
</organism>
<dbReference type="Proteomes" id="UP001055072">
    <property type="component" value="Unassembled WGS sequence"/>
</dbReference>
<sequence length="288" mass="31736">MSTITLNDGNTIPTLAIGTGTALFGKDATNAISLAIQVGFTHLDTAQAYNNEDSVGEGILKSGHDRSELYVTTKLWKLPEGTTVEESLRESLKKLKLDYVDLFLIHNPLNHPDLKGLWKEFEGLKEKGLTKSIGVSNFQPVHLNEILEVATVPPAVNQIEYHPYVFTASTGIIDVHKQHNIIGASYGGLTPIVRAPGKGIEPVLDKIVARIAKDVGHPVTQGQVLQLWLRKKGFVTVTTTSKVERLQEYLVVHTLPDITSEEEEEIDTVGGKVHYRAFVSILFVLYHP</sequence>
<protein>
    <submittedName>
        <fullName evidence="1">Aldo/keto reductase</fullName>
    </submittedName>
</protein>
<comment type="caution">
    <text evidence="1">The sequence shown here is derived from an EMBL/GenBank/DDBJ whole genome shotgun (WGS) entry which is preliminary data.</text>
</comment>
<name>A0ACB8TW42_9APHY</name>
<proteinExistence type="predicted"/>
<evidence type="ECO:0000313" key="1">
    <source>
        <dbReference type="EMBL" id="KAI0086156.1"/>
    </source>
</evidence>
<dbReference type="EMBL" id="MU274925">
    <property type="protein sequence ID" value="KAI0086156.1"/>
    <property type="molecule type" value="Genomic_DNA"/>
</dbReference>
<gene>
    <name evidence="1" type="ORF">BDY19DRAFT_895158</name>
</gene>
<keyword evidence="2" id="KW-1185">Reference proteome</keyword>
<accession>A0ACB8TW42</accession>